<keyword evidence="2" id="KW-1185">Reference proteome</keyword>
<accession>A0A927AUX4</accession>
<organism evidence="1 2">
    <name type="scientific">Spirosoma profusum</name>
    <dbReference type="NCBI Taxonomy" id="2771354"/>
    <lineage>
        <taxon>Bacteria</taxon>
        <taxon>Pseudomonadati</taxon>
        <taxon>Bacteroidota</taxon>
        <taxon>Cytophagia</taxon>
        <taxon>Cytophagales</taxon>
        <taxon>Cytophagaceae</taxon>
        <taxon>Spirosoma</taxon>
    </lineage>
</organism>
<sequence length="62" mass="6709">MTAIHSNDILFDDFSILKELVGQRQLNLSSPTTDCDCIGYTVPVSDDNHDTNQVAPTAGQAD</sequence>
<name>A0A927AUX4_9BACT</name>
<evidence type="ECO:0000313" key="1">
    <source>
        <dbReference type="EMBL" id="MBD2704864.1"/>
    </source>
</evidence>
<reference evidence="1" key="1">
    <citation type="submission" date="2020-09" db="EMBL/GenBank/DDBJ databases">
        <authorList>
            <person name="Kim M.K."/>
        </authorList>
    </citation>
    <scope>NUCLEOTIDE SEQUENCE</scope>
    <source>
        <strain evidence="1">BT702</strain>
    </source>
</reference>
<comment type="caution">
    <text evidence="1">The sequence shown here is derived from an EMBL/GenBank/DDBJ whole genome shotgun (WGS) entry which is preliminary data.</text>
</comment>
<gene>
    <name evidence="1" type="ORF">IC229_29805</name>
</gene>
<protein>
    <submittedName>
        <fullName evidence="1">Uncharacterized protein</fullName>
    </submittedName>
</protein>
<dbReference type="Proteomes" id="UP000598820">
    <property type="component" value="Unassembled WGS sequence"/>
</dbReference>
<dbReference type="AlphaFoldDB" id="A0A927AUX4"/>
<evidence type="ECO:0000313" key="2">
    <source>
        <dbReference type="Proteomes" id="UP000598820"/>
    </source>
</evidence>
<dbReference type="EMBL" id="JACWZY010000038">
    <property type="protein sequence ID" value="MBD2704864.1"/>
    <property type="molecule type" value="Genomic_DNA"/>
</dbReference>
<dbReference type="RefSeq" id="WP_190891781.1">
    <property type="nucleotide sequence ID" value="NZ_JACWZY010000038.1"/>
</dbReference>
<proteinExistence type="predicted"/>